<feature type="transmembrane region" description="Helical" evidence="1">
    <location>
        <begin position="170"/>
        <end position="191"/>
    </location>
</feature>
<name>A0ABM9NKK8_9GAMM</name>
<evidence type="ECO:0000256" key="1">
    <source>
        <dbReference type="SAM" id="Phobius"/>
    </source>
</evidence>
<feature type="transmembrane region" description="Helical" evidence="1">
    <location>
        <begin position="85"/>
        <end position="105"/>
    </location>
</feature>
<keyword evidence="1" id="KW-0812">Transmembrane</keyword>
<feature type="transmembrane region" description="Helical" evidence="1">
    <location>
        <begin position="334"/>
        <end position="352"/>
    </location>
</feature>
<feature type="transmembrane region" description="Helical" evidence="1">
    <location>
        <begin position="212"/>
        <end position="232"/>
    </location>
</feature>
<dbReference type="Pfam" id="PF05940">
    <property type="entry name" value="NnrS"/>
    <property type="match status" value="1"/>
</dbReference>
<dbReference type="EMBL" id="OZ026884">
    <property type="protein sequence ID" value="CAL1241179.1"/>
    <property type="molecule type" value="Genomic_DNA"/>
</dbReference>
<sequence length="388" mass="41712">MNRVGFDARVVFSYAFRPFFLLAGAFALLAIPAWGLHLGGWLGWPDHLPAMVRHGHEMLFGFAGAAIAGFLLTAVATWTGRPAVAGTPLLSLAGLWLAARVGAFIPAWGLLWGSASVLFWGYLLALMARELTVTRNRRNYKVLFLLAGFLAAEVYFFLPHPDPLAGKETALRLGLTLVIGMILLVGGRIIPSFTQNWLRLHRPELTVSLPPFGGFDALAVALGAGYGLAFVIHPQGTGTGLLGFLAAALQLARLLRWRGWLAAREPLLWVLHLGYGWIPIGLVLLGASALVPGPTLWDAGLHALGYGAIGTLILGVAARVALGHTGRPLRAFPPLTWAFALMTLGTACRLFAFPGGWLMALSVVLWFGAYSLFLGRYLPILLAPRLDS</sequence>
<feature type="transmembrane region" description="Helical" evidence="1">
    <location>
        <begin position="303"/>
        <end position="322"/>
    </location>
</feature>
<accession>A0ABM9NKK8</accession>
<feature type="transmembrane region" description="Helical" evidence="1">
    <location>
        <begin position="111"/>
        <end position="128"/>
    </location>
</feature>
<feature type="transmembrane region" description="Helical" evidence="1">
    <location>
        <begin position="358"/>
        <end position="378"/>
    </location>
</feature>
<proteinExistence type="predicted"/>
<reference evidence="2 3" key="1">
    <citation type="submission" date="2024-04" db="EMBL/GenBank/DDBJ databases">
        <authorList>
            <person name="Cremers G."/>
        </authorList>
    </citation>
    <scope>NUCLEOTIDE SEQUENCE [LARGE SCALE GENOMIC DNA]</scope>
    <source>
        <strain evidence="2">MeCH1-AG</strain>
    </source>
</reference>
<feature type="transmembrane region" description="Helical" evidence="1">
    <location>
        <begin position="59"/>
        <end position="78"/>
    </location>
</feature>
<keyword evidence="3" id="KW-1185">Reference proteome</keyword>
<evidence type="ECO:0000313" key="2">
    <source>
        <dbReference type="EMBL" id="CAL1241179.1"/>
    </source>
</evidence>
<dbReference type="Proteomes" id="UP001497493">
    <property type="component" value="Chromosome"/>
</dbReference>
<gene>
    <name evidence="2" type="ORF">MECH1_V1_2403</name>
</gene>
<dbReference type="InterPro" id="IPR010266">
    <property type="entry name" value="NnrS"/>
</dbReference>
<keyword evidence="1" id="KW-0472">Membrane</keyword>
<protein>
    <submittedName>
        <fullName evidence="2">NnrS protein involved in response to NO</fullName>
    </submittedName>
</protein>
<feature type="transmembrane region" description="Helical" evidence="1">
    <location>
        <begin position="267"/>
        <end position="291"/>
    </location>
</feature>
<feature type="transmembrane region" description="Helical" evidence="1">
    <location>
        <begin position="140"/>
        <end position="158"/>
    </location>
</feature>
<organism evidence="2 3">
    <name type="scientific">Candidatus Methylocalor cossyra</name>
    <dbReference type="NCBI Taxonomy" id="3108543"/>
    <lineage>
        <taxon>Bacteria</taxon>
        <taxon>Pseudomonadati</taxon>
        <taxon>Pseudomonadota</taxon>
        <taxon>Gammaproteobacteria</taxon>
        <taxon>Methylococcales</taxon>
        <taxon>Methylococcaceae</taxon>
        <taxon>Candidatus Methylocalor</taxon>
    </lineage>
</organism>
<feature type="transmembrane region" description="Helical" evidence="1">
    <location>
        <begin position="238"/>
        <end position="255"/>
    </location>
</feature>
<keyword evidence="1" id="KW-1133">Transmembrane helix</keyword>
<evidence type="ECO:0000313" key="3">
    <source>
        <dbReference type="Proteomes" id="UP001497493"/>
    </source>
</evidence>
<dbReference type="RefSeq" id="WP_348757704.1">
    <property type="nucleotide sequence ID" value="NZ_OZ026884.1"/>
</dbReference>